<reference evidence="1 2" key="1">
    <citation type="journal article" date="2021" name="Elife">
        <title>Chloroplast acquisition without the gene transfer in kleptoplastic sea slugs, Plakobranchus ocellatus.</title>
        <authorList>
            <person name="Maeda T."/>
            <person name="Takahashi S."/>
            <person name="Yoshida T."/>
            <person name="Shimamura S."/>
            <person name="Takaki Y."/>
            <person name="Nagai Y."/>
            <person name="Toyoda A."/>
            <person name="Suzuki Y."/>
            <person name="Arimoto A."/>
            <person name="Ishii H."/>
            <person name="Satoh N."/>
            <person name="Nishiyama T."/>
            <person name="Hasebe M."/>
            <person name="Maruyama T."/>
            <person name="Minagawa J."/>
            <person name="Obokata J."/>
            <person name="Shigenobu S."/>
        </authorList>
    </citation>
    <scope>NUCLEOTIDE SEQUENCE [LARGE SCALE GENOMIC DNA]</scope>
</reference>
<dbReference type="AlphaFoldDB" id="A0AAV3Y7L8"/>
<dbReference type="PANTHER" id="PTHR26391:SF18">
    <property type="entry name" value="PROTEIN KINASE RECEPTOR TIE-1, PUTATIVE-RELATED"/>
    <property type="match status" value="1"/>
</dbReference>
<proteinExistence type="predicted"/>
<dbReference type="Proteomes" id="UP000735302">
    <property type="component" value="Unassembled WGS sequence"/>
</dbReference>
<evidence type="ECO:0000313" key="1">
    <source>
        <dbReference type="EMBL" id="GFN78794.1"/>
    </source>
</evidence>
<organism evidence="1 2">
    <name type="scientific">Plakobranchus ocellatus</name>
    <dbReference type="NCBI Taxonomy" id="259542"/>
    <lineage>
        <taxon>Eukaryota</taxon>
        <taxon>Metazoa</taxon>
        <taxon>Spiralia</taxon>
        <taxon>Lophotrochozoa</taxon>
        <taxon>Mollusca</taxon>
        <taxon>Gastropoda</taxon>
        <taxon>Heterobranchia</taxon>
        <taxon>Euthyneura</taxon>
        <taxon>Panpulmonata</taxon>
        <taxon>Sacoglossa</taxon>
        <taxon>Placobranchoidea</taxon>
        <taxon>Plakobranchidae</taxon>
        <taxon>Plakobranchus</taxon>
    </lineage>
</organism>
<evidence type="ECO:0000313" key="2">
    <source>
        <dbReference type="Proteomes" id="UP000735302"/>
    </source>
</evidence>
<accession>A0AAV3Y7L8</accession>
<dbReference type="EMBL" id="BLXT01000600">
    <property type="protein sequence ID" value="GFN78794.1"/>
    <property type="molecule type" value="Genomic_DNA"/>
</dbReference>
<keyword evidence="2" id="KW-1185">Reference proteome</keyword>
<dbReference type="PANTHER" id="PTHR26391">
    <property type="entry name" value="INACTIVE TYROSINE-PROTEIN KINASE 7"/>
    <property type="match status" value="1"/>
</dbReference>
<protein>
    <submittedName>
        <fullName evidence="1">Zinc finger protein</fullName>
    </submittedName>
</protein>
<name>A0AAV3Y7L8_9GAST</name>
<dbReference type="Gene3D" id="2.170.300.10">
    <property type="entry name" value="Tie2 ligand-binding domain superfamily"/>
    <property type="match status" value="1"/>
</dbReference>
<gene>
    <name evidence="1" type="ORF">PoB_000530000</name>
</gene>
<sequence length="195" mass="21778">MQILSDVFLNKNLSRDTSFQYQYVIDLHNRIRKGWQIAQESVRDSASETRLRHEPKSRLKHFMPGDEVLVLLPTSDNKLVLSYRGPYTVVEKRTGVVYLVDLGDRRCTFHVNLLRKYKRSTCPSPPSYDLGGVDGSCSECSDGRYGSGCSQTCSVNCAGQGNPCDHVDGRCTQGCDPGYQGSKCEQSEKKPISSL</sequence>
<comment type="caution">
    <text evidence="1">The sequence shown here is derived from an EMBL/GenBank/DDBJ whole genome shotgun (WGS) entry which is preliminary data.</text>
</comment>